<dbReference type="AlphaFoldDB" id="A0A1G5WRE8"/>
<gene>
    <name evidence="2" type="ORF">SAMN02910343_01502</name>
</gene>
<dbReference type="InterPro" id="IPR053136">
    <property type="entry name" value="UTP_pyrophosphatase-like"/>
</dbReference>
<dbReference type="STRING" id="209880.SAMN02910343_01502"/>
<dbReference type="PANTHER" id="PTHR30399">
    <property type="entry name" value="UNCHARACTERIZED PROTEIN YGJP"/>
    <property type="match status" value="1"/>
</dbReference>
<accession>A0A1G5WRE8</accession>
<evidence type="ECO:0000259" key="1">
    <source>
        <dbReference type="Pfam" id="PF01863"/>
    </source>
</evidence>
<sequence length="218" mass="25725">MQITFKRKRVKNLTIRVKPEGVFVTIPWGMREAQVQDFIRQKKSWIESSWAKVSTRQRAYTYTEGEKHWLLGREVTLRVIQGSSSSCRIQGDEVVLTVTPETDRKRMLEQAWGEQLRPILVWLVQKWAAVMQVHPSELTIKNMTSRWGSCNFRNGKLSFALDLAAKPEDLIESVVIHELTHLLEPSHNQRFQQLMASWDKEYRSKRKRLNHFPREFYG</sequence>
<organism evidence="2 3">
    <name type="scientific">Allisonella histaminiformans</name>
    <dbReference type="NCBI Taxonomy" id="209880"/>
    <lineage>
        <taxon>Bacteria</taxon>
        <taxon>Bacillati</taxon>
        <taxon>Bacillota</taxon>
        <taxon>Negativicutes</taxon>
        <taxon>Veillonellales</taxon>
        <taxon>Veillonellaceae</taxon>
        <taxon>Allisonella</taxon>
    </lineage>
</organism>
<name>A0A1G5WRE8_9FIRM</name>
<evidence type="ECO:0000313" key="2">
    <source>
        <dbReference type="EMBL" id="SDA59855.1"/>
    </source>
</evidence>
<dbReference type="InterPro" id="IPR002725">
    <property type="entry name" value="YgjP-like_metallopeptidase"/>
</dbReference>
<dbReference type="CDD" id="cd07344">
    <property type="entry name" value="M48_yhfN_like"/>
    <property type="match status" value="1"/>
</dbReference>
<dbReference type="Gene3D" id="3.30.2010.10">
    <property type="entry name" value="Metalloproteases ('zincins'), catalytic domain"/>
    <property type="match status" value="1"/>
</dbReference>
<dbReference type="Proteomes" id="UP000199689">
    <property type="component" value="Unassembled WGS sequence"/>
</dbReference>
<dbReference type="Pfam" id="PF01863">
    <property type="entry name" value="YgjP-like"/>
    <property type="match status" value="1"/>
</dbReference>
<dbReference type="EMBL" id="FMXA01000026">
    <property type="protein sequence ID" value="SDA59855.1"/>
    <property type="molecule type" value="Genomic_DNA"/>
</dbReference>
<keyword evidence="3" id="KW-1185">Reference proteome</keyword>
<proteinExistence type="predicted"/>
<reference evidence="2 3" key="1">
    <citation type="submission" date="2016-10" db="EMBL/GenBank/DDBJ databases">
        <authorList>
            <person name="de Groot N.N."/>
        </authorList>
    </citation>
    <scope>NUCLEOTIDE SEQUENCE [LARGE SCALE GENOMIC DNA]</scope>
    <source>
        <strain evidence="2 3">DSM 15230</strain>
    </source>
</reference>
<evidence type="ECO:0000313" key="3">
    <source>
        <dbReference type="Proteomes" id="UP000199689"/>
    </source>
</evidence>
<dbReference type="PANTHER" id="PTHR30399:SF1">
    <property type="entry name" value="UTP PYROPHOSPHATASE"/>
    <property type="match status" value="1"/>
</dbReference>
<feature type="domain" description="YgjP-like metallopeptidase" evidence="1">
    <location>
        <begin position="11"/>
        <end position="211"/>
    </location>
</feature>
<protein>
    <recommendedName>
        <fullName evidence="1">YgjP-like metallopeptidase domain-containing protein</fullName>
    </recommendedName>
</protein>